<gene>
    <name evidence="1" type="ORF">GCM10017559_02200</name>
</gene>
<accession>A0ABN3XQ45</accession>
<dbReference type="Proteomes" id="UP001499930">
    <property type="component" value="Unassembled WGS sequence"/>
</dbReference>
<sequence>MTCGFRHTWYLSAVFRLHPLVTFSHVADRIGATGVRERRVRAYSVERDAYTWWPAEEQWMRTAGRRRRTAAIAGQGRLILAGAPSHVNRPRYPRDHQTARAHLRMQRDAAVTRALRPAAAA</sequence>
<dbReference type="EMBL" id="BAAAWD010000002">
    <property type="protein sequence ID" value="GAA2986152.1"/>
    <property type="molecule type" value="Genomic_DNA"/>
</dbReference>
<reference evidence="1 2" key="1">
    <citation type="journal article" date="2019" name="Int. J. Syst. Evol. Microbiol.">
        <title>The Global Catalogue of Microorganisms (GCM) 10K type strain sequencing project: providing services to taxonomists for standard genome sequencing and annotation.</title>
        <authorList>
            <consortium name="The Broad Institute Genomics Platform"/>
            <consortium name="The Broad Institute Genome Sequencing Center for Infectious Disease"/>
            <person name="Wu L."/>
            <person name="Ma J."/>
        </authorList>
    </citation>
    <scope>NUCLEOTIDE SEQUENCE [LARGE SCALE GENOMIC DNA]</scope>
    <source>
        <strain evidence="1 2">JCM 3106</strain>
    </source>
</reference>
<comment type="caution">
    <text evidence="1">The sequence shown here is derived from an EMBL/GenBank/DDBJ whole genome shotgun (WGS) entry which is preliminary data.</text>
</comment>
<evidence type="ECO:0000313" key="2">
    <source>
        <dbReference type="Proteomes" id="UP001499930"/>
    </source>
</evidence>
<protein>
    <submittedName>
        <fullName evidence="1">Uncharacterized protein</fullName>
    </submittedName>
</protein>
<proteinExistence type="predicted"/>
<evidence type="ECO:0000313" key="1">
    <source>
        <dbReference type="EMBL" id="GAA2986152.1"/>
    </source>
</evidence>
<keyword evidence="2" id="KW-1185">Reference proteome</keyword>
<name>A0ABN3XQ45_9ACTN</name>
<organism evidence="1 2">
    <name type="scientific">Streptosporangium longisporum</name>
    <dbReference type="NCBI Taxonomy" id="46187"/>
    <lineage>
        <taxon>Bacteria</taxon>
        <taxon>Bacillati</taxon>
        <taxon>Actinomycetota</taxon>
        <taxon>Actinomycetes</taxon>
        <taxon>Streptosporangiales</taxon>
        <taxon>Streptosporangiaceae</taxon>
        <taxon>Streptosporangium</taxon>
    </lineage>
</organism>